<dbReference type="AlphaFoldDB" id="A7S015"/>
<proteinExistence type="predicted"/>
<dbReference type="Gene3D" id="3.40.50.12780">
    <property type="entry name" value="N-terminal domain of ligase-like"/>
    <property type="match status" value="1"/>
</dbReference>
<dbReference type="STRING" id="45351.A7S015"/>
<protein>
    <submittedName>
        <fullName evidence="3">Uncharacterized protein</fullName>
    </submittedName>
</protein>
<dbReference type="Pfam" id="PF13193">
    <property type="entry name" value="AMP-binding_C"/>
    <property type="match status" value="1"/>
</dbReference>
<dbReference type="PhylomeDB" id="A7S015"/>
<dbReference type="EMBL" id="DS469559">
    <property type="protein sequence ID" value="EDO42938.1"/>
    <property type="molecule type" value="Genomic_DNA"/>
</dbReference>
<organism evidence="3 4">
    <name type="scientific">Nematostella vectensis</name>
    <name type="common">Starlet sea anemone</name>
    <dbReference type="NCBI Taxonomy" id="45351"/>
    <lineage>
        <taxon>Eukaryota</taxon>
        <taxon>Metazoa</taxon>
        <taxon>Cnidaria</taxon>
        <taxon>Anthozoa</taxon>
        <taxon>Hexacorallia</taxon>
        <taxon>Actiniaria</taxon>
        <taxon>Edwardsiidae</taxon>
        <taxon>Nematostella</taxon>
    </lineage>
</organism>
<dbReference type="eggNOG" id="KOG1177">
    <property type="taxonomic scope" value="Eukaryota"/>
</dbReference>
<keyword evidence="4" id="KW-1185">Reference proteome</keyword>
<gene>
    <name evidence="3" type="ORF">NEMVEDRAFT_v1g204696</name>
</gene>
<feature type="domain" description="AMP-binding enzyme C-terminal" evidence="2">
    <location>
        <begin position="562"/>
        <end position="641"/>
    </location>
</feature>
<dbReference type="InterPro" id="IPR025110">
    <property type="entry name" value="AMP-bd_C"/>
</dbReference>
<dbReference type="HOGENOM" id="CLU_000022_59_7_1"/>
<evidence type="ECO:0000259" key="2">
    <source>
        <dbReference type="Pfam" id="PF13193"/>
    </source>
</evidence>
<dbReference type="InterPro" id="IPR042099">
    <property type="entry name" value="ANL_N_sf"/>
</dbReference>
<dbReference type="PANTHER" id="PTHR42814">
    <property type="entry name" value="AMP-BINDING DOMAIN-CONTAINING PROTEIN"/>
    <property type="match status" value="1"/>
</dbReference>
<dbReference type="InParanoid" id="A7S015"/>
<name>A7S015_NEMVE</name>
<dbReference type="SUPFAM" id="SSF56801">
    <property type="entry name" value="Acetyl-CoA synthetase-like"/>
    <property type="match status" value="1"/>
</dbReference>
<evidence type="ECO:0000313" key="4">
    <source>
        <dbReference type="Proteomes" id="UP000001593"/>
    </source>
</evidence>
<dbReference type="Proteomes" id="UP000001593">
    <property type="component" value="Unassembled WGS sequence"/>
</dbReference>
<dbReference type="InterPro" id="IPR000873">
    <property type="entry name" value="AMP-dep_synth/lig_dom"/>
</dbReference>
<evidence type="ECO:0000259" key="1">
    <source>
        <dbReference type="Pfam" id="PF00501"/>
    </source>
</evidence>
<dbReference type="OMA" id="MLHEEIC"/>
<dbReference type="Gene3D" id="3.30.300.30">
    <property type="match status" value="1"/>
</dbReference>
<sequence>MEDVGTCPIAGSHSLQKPLHSLASIYASMRHVTRCLSEHAHPDQTDKHLYELKPEDSLVPIIATSSLSRCFESDIFLLALVLILLKLRISQMMSPNLSYIHVPHACPMDSRLLHQYLDIRAEQNAGTEAVVMYNMQMSRSTMTYAQWRNRSVSLAASLLELGVSRGQHVLLIGGNTLEYIVFLMALHRIGALAILLGPGDLTPANTALLKTLDCTAIAFNPVMKESQERQLWTGLKELTDKKTNIIFFGNFNLAPSFLTATKIHLYDDLLKRGELLGVEDVLTVQAQVQGDDPIVALATSGTTGIPKFVQHTSHAIVNVKGGEPSTDSSKMSRGKIISFVDRPVSWIGGLTPFYNSLYSESTVVWIPTEIGLSNNPDISCEVIQREKVISWSPSPSLIPRLQELQSKYDLSNVKIIVMAGQALTADDLWSVIEALPAAYIFQGYASSEGLKISFRLLNKDIQEKSSVAKMQVFAGVEVKIVDTDGKVVPRGQPGEICCRSECVFLGYLGNPEATSRVKSPQGWLHTEDLGTMDDQDMIEVTGRKSEIIKRATVKIFPGEIRAELVKNPIVADTIVIGVPDKMLHEEICACVVLRKNACDDVPLDALADWCNGKWPPRADGLSLKPKYFVVFDEFPMTRSAKLDLHGIKKIALGKLGLEGK</sequence>
<accession>A7S015</accession>
<feature type="domain" description="AMP-dependent synthetase/ligase" evidence="1">
    <location>
        <begin position="120"/>
        <end position="508"/>
    </location>
</feature>
<dbReference type="CDD" id="cd04433">
    <property type="entry name" value="AFD_class_I"/>
    <property type="match status" value="1"/>
</dbReference>
<dbReference type="Pfam" id="PF00501">
    <property type="entry name" value="AMP-binding"/>
    <property type="match status" value="1"/>
</dbReference>
<dbReference type="InterPro" id="IPR045851">
    <property type="entry name" value="AMP-bd_C_sf"/>
</dbReference>
<reference evidence="3 4" key="1">
    <citation type="journal article" date="2007" name="Science">
        <title>Sea anemone genome reveals ancestral eumetazoan gene repertoire and genomic organization.</title>
        <authorList>
            <person name="Putnam N.H."/>
            <person name="Srivastava M."/>
            <person name="Hellsten U."/>
            <person name="Dirks B."/>
            <person name="Chapman J."/>
            <person name="Salamov A."/>
            <person name="Terry A."/>
            <person name="Shapiro H."/>
            <person name="Lindquist E."/>
            <person name="Kapitonov V.V."/>
            <person name="Jurka J."/>
            <person name="Genikhovich G."/>
            <person name="Grigoriev I.V."/>
            <person name="Lucas S.M."/>
            <person name="Steele R.E."/>
            <person name="Finnerty J.R."/>
            <person name="Technau U."/>
            <person name="Martindale M.Q."/>
            <person name="Rokhsar D.S."/>
        </authorList>
    </citation>
    <scope>NUCLEOTIDE SEQUENCE [LARGE SCALE GENOMIC DNA]</scope>
    <source>
        <strain evidence="4">CH2 X CH6</strain>
    </source>
</reference>
<evidence type="ECO:0000313" key="3">
    <source>
        <dbReference type="EMBL" id="EDO42938.1"/>
    </source>
</evidence>
<dbReference type="PANTHER" id="PTHR42814:SF3">
    <property type="entry name" value="BETA-N-ACETYLHEXOSAMINIDASE"/>
    <property type="match status" value="1"/>
</dbReference>